<proteinExistence type="predicted"/>
<sequence length="69" mass="8373">MWEFDETLFIRTLKDRLDQCPSARLCKVRRESPRDRRLFQNPREDNREIEIGITVADLHVCGYFPMFKI</sequence>
<dbReference type="Proteomes" id="UP000001292">
    <property type="component" value="Unassembled WGS sequence"/>
</dbReference>
<evidence type="ECO:0000313" key="1">
    <source>
        <dbReference type="EMBL" id="EDW50889.1"/>
    </source>
</evidence>
<name>B4IP38_DROSE</name>
<reference evidence="1 2" key="1">
    <citation type="journal article" date="2007" name="Nature">
        <title>Evolution of genes and genomes on the Drosophila phylogeny.</title>
        <authorList>
            <consortium name="Drosophila 12 Genomes Consortium"/>
            <person name="Clark A.G."/>
            <person name="Eisen M.B."/>
            <person name="Smith D.R."/>
            <person name="Bergman C.M."/>
            <person name="Oliver B."/>
            <person name="Markow T.A."/>
            <person name="Kaufman T.C."/>
            <person name="Kellis M."/>
            <person name="Gelbart W."/>
            <person name="Iyer V.N."/>
            <person name="Pollard D.A."/>
            <person name="Sackton T.B."/>
            <person name="Larracuente A.M."/>
            <person name="Singh N.D."/>
            <person name="Abad J.P."/>
            <person name="Abt D.N."/>
            <person name="Adryan B."/>
            <person name="Aguade M."/>
            <person name="Akashi H."/>
            <person name="Anderson W.W."/>
            <person name="Aquadro C.F."/>
            <person name="Ardell D.H."/>
            <person name="Arguello R."/>
            <person name="Artieri C.G."/>
            <person name="Barbash D.A."/>
            <person name="Barker D."/>
            <person name="Barsanti P."/>
            <person name="Batterham P."/>
            <person name="Batzoglou S."/>
            <person name="Begun D."/>
            <person name="Bhutkar A."/>
            <person name="Blanco E."/>
            <person name="Bosak S.A."/>
            <person name="Bradley R.K."/>
            <person name="Brand A.D."/>
            <person name="Brent M.R."/>
            <person name="Brooks A.N."/>
            <person name="Brown R.H."/>
            <person name="Butlin R.K."/>
            <person name="Caggese C."/>
            <person name="Calvi B.R."/>
            <person name="Bernardo de Carvalho A."/>
            <person name="Caspi A."/>
            <person name="Castrezana S."/>
            <person name="Celniker S.E."/>
            <person name="Chang J.L."/>
            <person name="Chapple C."/>
            <person name="Chatterji S."/>
            <person name="Chinwalla A."/>
            <person name="Civetta A."/>
            <person name="Clifton S.W."/>
            <person name="Comeron J.M."/>
            <person name="Costello J.C."/>
            <person name="Coyne J.A."/>
            <person name="Daub J."/>
            <person name="David R.G."/>
            <person name="Delcher A.L."/>
            <person name="Delehaunty K."/>
            <person name="Do C.B."/>
            <person name="Ebling H."/>
            <person name="Edwards K."/>
            <person name="Eickbush T."/>
            <person name="Evans J.D."/>
            <person name="Filipski A."/>
            <person name="Findeiss S."/>
            <person name="Freyhult E."/>
            <person name="Fulton L."/>
            <person name="Fulton R."/>
            <person name="Garcia A.C."/>
            <person name="Gardiner A."/>
            <person name="Garfield D.A."/>
            <person name="Garvin B.E."/>
            <person name="Gibson G."/>
            <person name="Gilbert D."/>
            <person name="Gnerre S."/>
            <person name="Godfrey J."/>
            <person name="Good R."/>
            <person name="Gotea V."/>
            <person name="Gravely B."/>
            <person name="Greenberg A.J."/>
            <person name="Griffiths-Jones S."/>
            <person name="Gross S."/>
            <person name="Guigo R."/>
            <person name="Gustafson E.A."/>
            <person name="Haerty W."/>
            <person name="Hahn M.W."/>
            <person name="Halligan D.L."/>
            <person name="Halpern A.L."/>
            <person name="Halter G.M."/>
            <person name="Han M.V."/>
            <person name="Heger A."/>
            <person name="Hillier L."/>
            <person name="Hinrichs A.S."/>
            <person name="Holmes I."/>
            <person name="Hoskins R.A."/>
            <person name="Hubisz M.J."/>
            <person name="Hultmark D."/>
            <person name="Huntley M.A."/>
            <person name="Jaffe D.B."/>
            <person name="Jagadeeshan S."/>
            <person name="Jeck W.R."/>
            <person name="Johnson J."/>
            <person name="Jones C.D."/>
            <person name="Jordan W.C."/>
            <person name="Karpen G.H."/>
            <person name="Kataoka E."/>
            <person name="Keightley P.D."/>
            <person name="Kheradpour P."/>
            <person name="Kirkness E.F."/>
            <person name="Koerich L.B."/>
            <person name="Kristiansen K."/>
            <person name="Kudrna D."/>
            <person name="Kulathinal R.J."/>
            <person name="Kumar S."/>
            <person name="Kwok R."/>
            <person name="Lander E."/>
            <person name="Langley C.H."/>
            <person name="Lapoint R."/>
            <person name="Lazzaro B.P."/>
            <person name="Lee S.J."/>
            <person name="Levesque L."/>
            <person name="Li R."/>
            <person name="Lin C.F."/>
            <person name="Lin M.F."/>
            <person name="Lindblad-Toh K."/>
            <person name="Llopart A."/>
            <person name="Long M."/>
            <person name="Low L."/>
            <person name="Lozovsky E."/>
            <person name="Lu J."/>
            <person name="Luo M."/>
            <person name="Machado C.A."/>
            <person name="Makalowski W."/>
            <person name="Marzo M."/>
            <person name="Matsuda M."/>
            <person name="Matzkin L."/>
            <person name="McAllister B."/>
            <person name="McBride C.S."/>
            <person name="McKernan B."/>
            <person name="McKernan K."/>
            <person name="Mendez-Lago M."/>
            <person name="Minx P."/>
            <person name="Mollenhauer M.U."/>
            <person name="Montooth K."/>
            <person name="Mount S.M."/>
            <person name="Mu X."/>
            <person name="Myers E."/>
            <person name="Negre B."/>
            <person name="Newfeld S."/>
            <person name="Nielsen R."/>
            <person name="Noor M.A."/>
            <person name="O'Grady P."/>
            <person name="Pachter L."/>
            <person name="Papaceit M."/>
            <person name="Parisi M.J."/>
            <person name="Parisi M."/>
            <person name="Parts L."/>
            <person name="Pedersen J.S."/>
            <person name="Pesole G."/>
            <person name="Phillippy A.M."/>
            <person name="Ponting C.P."/>
            <person name="Pop M."/>
            <person name="Porcelli D."/>
            <person name="Powell J.R."/>
            <person name="Prohaska S."/>
            <person name="Pruitt K."/>
            <person name="Puig M."/>
            <person name="Quesneville H."/>
            <person name="Ram K.R."/>
            <person name="Rand D."/>
            <person name="Rasmussen M.D."/>
            <person name="Reed L.K."/>
            <person name="Reenan R."/>
            <person name="Reily A."/>
            <person name="Remington K.A."/>
            <person name="Rieger T.T."/>
            <person name="Ritchie M.G."/>
            <person name="Robin C."/>
            <person name="Rogers Y.H."/>
            <person name="Rohde C."/>
            <person name="Rozas J."/>
            <person name="Rubenfield M.J."/>
            <person name="Ruiz A."/>
            <person name="Russo S."/>
            <person name="Salzberg S.L."/>
            <person name="Sanchez-Gracia A."/>
            <person name="Saranga D.J."/>
            <person name="Sato H."/>
            <person name="Schaeffer S.W."/>
            <person name="Schatz M.C."/>
            <person name="Schlenke T."/>
            <person name="Schwartz R."/>
            <person name="Segarra C."/>
            <person name="Singh R.S."/>
            <person name="Sirot L."/>
            <person name="Sirota M."/>
            <person name="Sisneros N.B."/>
            <person name="Smith C.D."/>
            <person name="Smith T.F."/>
            <person name="Spieth J."/>
            <person name="Stage D.E."/>
            <person name="Stark A."/>
            <person name="Stephan W."/>
            <person name="Strausberg R.L."/>
            <person name="Strempel S."/>
            <person name="Sturgill D."/>
            <person name="Sutton G."/>
            <person name="Sutton G.G."/>
            <person name="Tao W."/>
            <person name="Teichmann S."/>
            <person name="Tobari Y.N."/>
            <person name="Tomimura Y."/>
            <person name="Tsolas J.M."/>
            <person name="Valente V.L."/>
            <person name="Venter E."/>
            <person name="Venter J.C."/>
            <person name="Vicario S."/>
            <person name="Vieira F.G."/>
            <person name="Vilella A.J."/>
            <person name="Villasante A."/>
            <person name="Walenz B."/>
            <person name="Wang J."/>
            <person name="Wasserman M."/>
            <person name="Watts T."/>
            <person name="Wilson D."/>
            <person name="Wilson R.K."/>
            <person name="Wing R.A."/>
            <person name="Wolfner M.F."/>
            <person name="Wong A."/>
            <person name="Wong G.K."/>
            <person name="Wu C.I."/>
            <person name="Wu G."/>
            <person name="Yamamoto D."/>
            <person name="Yang H.P."/>
            <person name="Yang S.P."/>
            <person name="Yorke J.A."/>
            <person name="Yoshida K."/>
            <person name="Zdobnov E."/>
            <person name="Zhang P."/>
            <person name="Zhang Y."/>
            <person name="Zimin A.V."/>
            <person name="Baldwin J."/>
            <person name="Abdouelleil A."/>
            <person name="Abdulkadir J."/>
            <person name="Abebe A."/>
            <person name="Abera B."/>
            <person name="Abreu J."/>
            <person name="Acer S.C."/>
            <person name="Aftuck L."/>
            <person name="Alexander A."/>
            <person name="An P."/>
            <person name="Anderson E."/>
            <person name="Anderson S."/>
            <person name="Arachi H."/>
            <person name="Azer M."/>
            <person name="Bachantsang P."/>
            <person name="Barry A."/>
            <person name="Bayul T."/>
            <person name="Berlin A."/>
            <person name="Bessette D."/>
            <person name="Bloom T."/>
            <person name="Blye J."/>
            <person name="Boguslavskiy L."/>
            <person name="Bonnet C."/>
            <person name="Boukhgalter B."/>
            <person name="Bourzgui I."/>
            <person name="Brown A."/>
            <person name="Cahill P."/>
            <person name="Channer S."/>
            <person name="Cheshatsang Y."/>
            <person name="Chuda L."/>
            <person name="Citroen M."/>
            <person name="Collymore A."/>
            <person name="Cooke P."/>
            <person name="Costello M."/>
            <person name="D'Aco K."/>
            <person name="Daza R."/>
            <person name="De Haan G."/>
            <person name="DeGray S."/>
            <person name="DeMaso C."/>
            <person name="Dhargay N."/>
            <person name="Dooley K."/>
            <person name="Dooley E."/>
            <person name="Doricent M."/>
            <person name="Dorje P."/>
            <person name="Dorjee K."/>
            <person name="Dupes A."/>
            <person name="Elong R."/>
            <person name="Falk J."/>
            <person name="Farina A."/>
            <person name="Faro S."/>
            <person name="Ferguson D."/>
            <person name="Fisher S."/>
            <person name="Foley C.D."/>
            <person name="Franke A."/>
            <person name="Friedrich D."/>
            <person name="Gadbois L."/>
            <person name="Gearin G."/>
            <person name="Gearin C.R."/>
            <person name="Giannoukos G."/>
            <person name="Goode T."/>
            <person name="Graham J."/>
            <person name="Grandbois E."/>
            <person name="Grewal S."/>
            <person name="Gyaltsen K."/>
            <person name="Hafez N."/>
            <person name="Hagos B."/>
            <person name="Hall J."/>
            <person name="Henson C."/>
            <person name="Hollinger A."/>
            <person name="Honan T."/>
            <person name="Huard M.D."/>
            <person name="Hughes L."/>
            <person name="Hurhula B."/>
            <person name="Husby M.E."/>
            <person name="Kamat A."/>
            <person name="Kanga B."/>
            <person name="Kashin S."/>
            <person name="Khazanovich D."/>
            <person name="Kisner P."/>
            <person name="Lance K."/>
            <person name="Lara M."/>
            <person name="Lee W."/>
            <person name="Lennon N."/>
            <person name="Letendre F."/>
            <person name="LeVine R."/>
            <person name="Lipovsky A."/>
            <person name="Liu X."/>
            <person name="Liu J."/>
            <person name="Liu S."/>
            <person name="Lokyitsang T."/>
            <person name="Lokyitsang Y."/>
            <person name="Lubonja R."/>
            <person name="Lui A."/>
            <person name="MacDonald P."/>
            <person name="Magnisalis V."/>
            <person name="Maru K."/>
            <person name="Matthews C."/>
            <person name="McCusker W."/>
            <person name="McDonough S."/>
            <person name="Mehta T."/>
            <person name="Meldrim J."/>
            <person name="Meneus L."/>
            <person name="Mihai O."/>
            <person name="Mihalev A."/>
            <person name="Mihova T."/>
            <person name="Mittelman R."/>
            <person name="Mlenga V."/>
            <person name="Montmayeur A."/>
            <person name="Mulrain L."/>
            <person name="Navidi A."/>
            <person name="Naylor J."/>
            <person name="Negash T."/>
            <person name="Nguyen T."/>
            <person name="Nguyen N."/>
            <person name="Nicol R."/>
            <person name="Norbu C."/>
            <person name="Norbu N."/>
            <person name="Novod N."/>
            <person name="O'Neill B."/>
            <person name="Osman S."/>
            <person name="Markiewicz E."/>
            <person name="Oyono O.L."/>
            <person name="Patti C."/>
            <person name="Phunkhang P."/>
            <person name="Pierre F."/>
            <person name="Priest M."/>
            <person name="Raghuraman S."/>
            <person name="Rege F."/>
            <person name="Reyes R."/>
            <person name="Rise C."/>
            <person name="Rogov P."/>
            <person name="Ross K."/>
            <person name="Ryan E."/>
            <person name="Settipalli S."/>
            <person name="Shea T."/>
            <person name="Sherpa N."/>
            <person name="Shi L."/>
            <person name="Shih D."/>
            <person name="Sparrow T."/>
            <person name="Spaulding J."/>
            <person name="Stalker J."/>
            <person name="Stange-Thomann N."/>
            <person name="Stavropoulos S."/>
            <person name="Stone C."/>
            <person name="Strader C."/>
            <person name="Tesfaye S."/>
            <person name="Thomson T."/>
            <person name="Thoulutsang Y."/>
            <person name="Thoulutsang D."/>
            <person name="Topham K."/>
            <person name="Topping I."/>
            <person name="Tsamla T."/>
            <person name="Vassiliev H."/>
            <person name="Vo A."/>
            <person name="Wangchuk T."/>
            <person name="Wangdi T."/>
            <person name="Weiand M."/>
            <person name="Wilkinson J."/>
            <person name="Wilson A."/>
            <person name="Yadav S."/>
            <person name="Young G."/>
            <person name="Yu Q."/>
            <person name="Zembek L."/>
            <person name="Zhong D."/>
            <person name="Zimmer A."/>
            <person name="Zwirko Z."/>
            <person name="Jaffe D.B."/>
            <person name="Alvarez P."/>
            <person name="Brockman W."/>
            <person name="Butler J."/>
            <person name="Chin C."/>
            <person name="Gnerre S."/>
            <person name="Grabherr M."/>
            <person name="Kleber M."/>
            <person name="Mauceli E."/>
            <person name="MacCallum I."/>
        </authorList>
    </citation>
    <scope>NUCLEOTIDE SEQUENCE [LARGE SCALE GENOMIC DNA]</scope>
    <source>
        <strain evidence="2">Rob3c / Tucson 14021-0248.25</strain>
    </source>
</reference>
<dbReference type="HOGENOM" id="CLU_2778586_0_0_1"/>
<dbReference type="EMBL" id="CH678070">
    <property type="protein sequence ID" value="EDW50889.1"/>
    <property type="molecule type" value="Genomic_DNA"/>
</dbReference>
<protein>
    <submittedName>
        <fullName evidence="1">GM19666</fullName>
    </submittedName>
</protein>
<evidence type="ECO:0000313" key="2">
    <source>
        <dbReference type="Proteomes" id="UP000001292"/>
    </source>
</evidence>
<gene>
    <name evidence="1" type="primary">Dsec\GM19666</name>
    <name evidence="1" type="ORF">Dsec_GM19666</name>
</gene>
<accession>B4IP38</accession>
<keyword evidence="2" id="KW-1185">Reference proteome</keyword>
<organism evidence="2">
    <name type="scientific">Drosophila sechellia</name>
    <name type="common">Fruit fly</name>
    <dbReference type="NCBI Taxonomy" id="7238"/>
    <lineage>
        <taxon>Eukaryota</taxon>
        <taxon>Metazoa</taxon>
        <taxon>Ecdysozoa</taxon>
        <taxon>Arthropoda</taxon>
        <taxon>Hexapoda</taxon>
        <taxon>Insecta</taxon>
        <taxon>Pterygota</taxon>
        <taxon>Neoptera</taxon>
        <taxon>Endopterygota</taxon>
        <taxon>Diptera</taxon>
        <taxon>Brachycera</taxon>
        <taxon>Muscomorpha</taxon>
        <taxon>Ephydroidea</taxon>
        <taxon>Drosophilidae</taxon>
        <taxon>Drosophila</taxon>
        <taxon>Sophophora</taxon>
    </lineage>
</organism>
<dbReference type="AlphaFoldDB" id="B4IP38"/>